<evidence type="ECO:0000256" key="5">
    <source>
        <dbReference type="ARBA" id="ARBA00023136"/>
    </source>
</evidence>
<dbReference type="PANTHER" id="PTHR23427">
    <property type="entry name" value="SURFEIT LOCUS PROTEIN"/>
    <property type="match status" value="1"/>
</dbReference>
<keyword evidence="4 6" id="KW-1133">Transmembrane helix</keyword>
<keyword evidence="8" id="KW-1185">Reference proteome</keyword>
<accession>A0ABQ6CLW8</accession>
<keyword evidence="3 6" id="KW-0812">Transmembrane</keyword>
<proteinExistence type="inferred from homology"/>
<sequence length="246" mass="26547">MTRDGDREDRSSRSAAAFTGLVLALVFAVIVLAGLGLWQVERRTWKLGLIDQIDTRIHAAPAPVPGPEDWSGIGADKDAYRHVQAVGSFLDVPPTFTQATTALGGGYWVLSPLKTHKGFVVLVNRGFVLPGQRGTVGNAFGPAEVTGLLRVSEPEGGFLHSNDPSDDRWYSRDVDAIAQKRGLKDVAPYFIDADKGSPDAVPVGGLTVVDLPNNHFVYALTWFALAIMAVAGLVFLIRDERKARRG</sequence>
<evidence type="ECO:0000256" key="2">
    <source>
        <dbReference type="ARBA" id="ARBA00007165"/>
    </source>
</evidence>
<dbReference type="CDD" id="cd06662">
    <property type="entry name" value="SURF1"/>
    <property type="match status" value="1"/>
</dbReference>
<keyword evidence="5 6" id="KW-0472">Membrane</keyword>
<dbReference type="EMBL" id="BSPC01000034">
    <property type="protein sequence ID" value="GLS20820.1"/>
    <property type="molecule type" value="Genomic_DNA"/>
</dbReference>
<evidence type="ECO:0000256" key="6">
    <source>
        <dbReference type="RuleBase" id="RU363076"/>
    </source>
</evidence>
<protein>
    <recommendedName>
        <fullName evidence="6">SURF1-like protein</fullName>
    </recommendedName>
</protein>
<dbReference type="RefSeq" id="WP_284313895.1">
    <property type="nucleotide sequence ID" value="NZ_BSPC01000034.1"/>
</dbReference>
<evidence type="ECO:0000313" key="8">
    <source>
        <dbReference type="Proteomes" id="UP001156882"/>
    </source>
</evidence>
<gene>
    <name evidence="7" type="ORF">GCM10007874_38370</name>
</gene>
<evidence type="ECO:0000256" key="4">
    <source>
        <dbReference type="ARBA" id="ARBA00022989"/>
    </source>
</evidence>
<comment type="subcellular location">
    <subcellularLocation>
        <location evidence="6">Cell membrane</location>
        <topology evidence="6">Multi-pass membrane protein</topology>
    </subcellularLocation>
    <subcellularLocation>
        <location evidence="1">Membrane</location>
    </subcellularLocation>
</comment>
<dbReference type="PROSITE" id="PS50895">
    <property type="entry name" value="SURF1"/>
    <property type="match status" value="1"/>
</dbReference>
<evidence type="ECO:0000256" key="1">
    <source>
        <dbReference type="ARBA" id="ARBA00004370"/>
    </source>
</evidence>
<comment type="caution">
    <text evidence="7">The sequence shown here is derived from an EMBL/GenBank/DDBJ whole genome shotgun (WGS) entry which is preliminary data.</text>
</comment>
<evidence type="ECO:0000256" key="3">
    <source>
        <dbReference type="ARBA" id="ARBA00022692"/>
    </source>
</evidence>
<keyword evidence="6" id="KW-1003">Cell membrane</keyword>
<dbReference type="Proteomes" id="UP001156882">
    <property type="component" value="Unassembled WGS sequence"/>
</dbReference>
<feature type="transmembrane region" description="Helical" evidence="6">
    <location>
        <begin position="15"/>
        <end position="38"/>
    </location>
</feature>
<dbReference type="Pfam" id="PF02104">
    <property type="entry name" value="SURF1"/>
    <property type="match status" value="1"/>
</dbReference>
<dbReference type="PANTHER" id="PTHR23427:SF2">
    <property type="entry name" value="SURFEIT LOCUS PROTEIN 1"/>
    <property type="match status" value="1"/>
</dbReference>
<dbReference type="InterPro" id="IPR045214">
    <property type="entry name" value="Surf1/Surf4"/>
</dbReference>
<name>A0ABQ6CLW8_9HYPH</name>
<comment type="similarity">
    <text evidence="2 6">Belongs to the SURF1 family.</text>
</comment>
<dbReference type="InterPro" id="IPR002994">
    <property type="entry name" value="Surf1/Shy1"/>
</dbReference>
<feature type="transmembrane region" description="Helical" evidence="6">
    <location>
        <begin position="216"/>
        <end position="237"/>
    </location>
</feature>
<reference evidence="8" key="1">
    <citation type="journal article" date="2019" name="Int. J. Syst. Evol. Microbiol.">
        <title>The Global Catalogue of Microorganisms (GCM) 10K type strain sequencing project: providing services to taxonomists for standard genome sequencing and annotation.</title>
        <authorList>
            <consortium name="The Broad Institute Genomics Platform"/>
            <consortium name="The Broad Institute Genome Sequencing Center for Infectious Disease"/>
            <person name="Wu L."/>
            <person name="Ma J."/>
        </authorList>
    </citation>
    <scope>NUCLEOTIDE SEQUENCE [LARGE SCALE GENOMIC DNA]</scope>
    <source>
        <strain evidence="8">NBRC 101365</strain>
    </source>
</reference>
<organism evidence="7 8">
    <name type="scientific">Labrys miyagiensis</name>
    <dbReference type="NCBI Taxonomy" id="346912"/>
    <lineage>
        <taxon>Bacteria</taxon>
        <taxon>Pseudomonadati</taxon>
        <taxon>Pseudomonadota</taxon>
        <taxon>Alphaproteobacteria</taxon>
        <taxon>Hyphomicrobiales</taxon>
        <taxon>Xanthobacteraceae</taxon>
        <taxon>Labrys</taxon>
    </lineage>
</organism>
<evidence type="ECO:0000313" key="7">
    <source>
        <dbReference type="EMBL" id="GLS20820.1"/>
    </source>
</evidence>